<evidence type="ECO:0000256" key="23">
    <source>
        <dbReference type="ARBA" id="ARBA00023264"/>
    </source>
</evidence>
<evidence type="ECO:0000256" key="8">
    <source>
        <dbReference type="ARBA" id="ARBA00022737"/>
    </source>
</evidence>
<comment type="catalytic activity">
    <reaction evidence="31">
        <text>an (R,S)-glycero-3-phospho-(3'-acyl-1'-glycerol) + a 1-acyl-sn-glycerol = a 3-acyl-sn-glycero-1-phospho-(3'-acyl-1'-sn-glycerol) + glycerol</text>
        <dbReference type="Rhea" id="RHEA:82563"/>
        <dbReference type="ChEBI" id="CHEBI:17754"/>
        <dbReference type="ChEBI" id="CHEBI:64683"/>
        <dbReference type="ChEBI" id="CHEBI:77717"/>
        <dbReference type="ChEBI" id="CHEBI:232393"/>
    </reaction>
    <physiologicalReaction direction="left-to-right" evidence="31">
        <dbReference type="Rhea" id="RHEA:82564"/>
    </physiologicalReaction>
</comment>
<keyword evidence="20" id="KW-0325">Glycoprotein</keyword>
<dbReference type="InterPro" id="IPR050874">
    <property type="entry name" value="Diverse_PLD-related"/>
</dbReference>
<keyword evidence="17" id="KW-0443">Lipid metabolism</keyword>
<keyword evidence="13" id="KW-0391">Immunity</keyword>
<evidence type="ECO:0000256" key="25">
    <source>
        <dbReference type="ARBA" id="ARBA00039059"/>
    </source>
</evidence>
<dbReference type="GO" id="GO:0002244">
    <property type="term" value="P:hematopoietic progenitor cell differentiation"/>
    <property type="evidence" value="ECO:0007669"/>
    <property type="project" value="TreeGrafter"/>
</dbReference>
<dbReference type="RefSeq" id="XP_004395685.1">
    <property type="nucleotide sequence ID" value="XM_004395628.1"/>
</dbReference>
<feature type="region of interest" description="Disordered" evidence="32">
    <location>
        <begin position="188"/>
        <end position="226"/>
    </location>
</feature>
<dbReference type="GO" id="GO:0005789">
    <property type="term" value="C:endoplasmic reticulum membrane"/>
    <property type="evidence" value="ECO:0007669"/>
    <property type="project" value="UniProtKB-SubCell"/>
</dbReference>
<keyword evidence="22" id="KW-0458">Lysosome</keyword>
<keyword evidence="7" id="KW-0540">Nuclease</keyword>
<dbReference type="Pfam" id="PF13918">
    <property type="entry name" value="PLDc_3"/>
    <property type="match status" value="1"/>
</dbReference>
<feature type="compositionally biased region" description="Polar residues" evidence="32">
    <location>
        <begin position="1"/>
        <end position="11"/>
    </location>
</feature>
<dbReference type="SUPFAM" id="SSF56024">
    <property type="entry name" value="Phospholipase D/nuclease"/>
    <property type="match status" value="2"/>
</dbReference>
<dbReference type="GO" id="GO:0006629">
    <property type="term" value="P:lipid metabolic process"/>
    <property type="evidence" value="ECO:0007669"/>
    <property type="project" value="UniProtKB-KW"/>
</dbReference>
<keyword evidence="11" id="KW-0256">Endoplasmic reticulum</keyword>
<name>A0A9B0LJ34_ODORO</name>
<dbReference type="InterPro" id="IPR032803">
    <property type="entry name" value="PLDc_3"/>
</dbReference>
<dbReference type="GO" id="GO:0006909">
    <property type="term" value="P:phagocytosis"/>
    <property type="evidence" value="ECO:0007669"/>
    <property type="project" value="TreeGrafter"/>
</dbReference>
<dbReference type="InterPro" id="IPR001736">
    <property type="entry name" value="PLipase_D/transphosphatidylase"/>
</dbReference>
<evidence type="ECO:0000256" key="13">
    <source>
        <dbReference type="ARBA" id="ARBA00022859"/>
    </source>
</evidence>
<comment type="subcellular location">
    <subcellularLocation>
        <location evidence="3">Early endosome</location>
    </subcellularLocation>
    <subcellularLocation>
        <location evidence="4">Endoplasmic reticulum membrane</location>
        <topology evidence="4">Single-pass type II membrane protein</topology>
    </subcellularLocation>
    <subcellularLocation>
        <location evidence="1">Golgi apparatus membrane</location>
        <topology evidence="1">Single-pass type II membrane protein</topology>
    </subcellularLocation>
    <subcellularLocation>
        <location evidence="2">Lysosome</location>
    </subcellularLocation>
</comment>
<keyword evidence="19" id="KW-1015">Disulfide bond</keyword>
<keyword evidence="18" id="KW-0472">Membrane</keyword>
<dbReference type="GO" id="GO:0002376">
    <property type="term" value="P:immune system process"/>
    <property type="evidence" value="ECO:0007669"/>
    <property type="project" value="UniProtKB-KW"/>
</dbReference>
<accession>A0A9B0LJ34</accession>
<evidence type="ECO:0000313" key="35">
    <source>
        <dbReference type="RefSeq" id="XP_004395685.1"/>
    </source>
</evidence>
<dbReference type="GO" id="GO:0045145">
    <property type="term" value="F:single-stranded DNA 5'-3' DNA exonuclease activity"/>
    <property type="evidence" value="ECO:0007669"/>
    <property type="project" value="UniProtKB-ARBA"/>
</dbReference>
<keyword evidence="23" id="KW-1208">Phospholipid metabolism</keyword>
<dbReference type="EC" id="3.1.16.1" evidence="25"/>
<comment type="catalytic activity">
    <reaction evidence="28">
        <text>a 5'-end 5'-dephospho-2'-deoxyribonucleotidyl-2'-deoxyribonucleotide in single-stranded DNA + H2O = a 5'-end dephospho-2'-deoxyribonucleoside in single-stranded DNA + a 2'-deoxyribonucleoside 3'-phosphate + H(+)</text>
        <dbReference type="Rhea" id="RHEA:81379"/>
        <dbReference type="Rhea" id="RHEA-COMP:19701"/>
        <dbReference type="Rhea" id="RHEA-COMP:19702"/>
        <dbReference type="ChEBI" id="CHEBI:15377"/>
        <dbReference type="ChEBI" id="CHEBI:15378"/>
        <dbReference type="ChEBI" id="CHEBI:131705"/>
        <dbReference type="ChEBI" id="CHEBI:136416"/>
        <dbReference type="ChEBI" id="CHEBI:231873"/>
    </reaction>
    <physiologicalReaction direction="left-to-right" evidence="28">
        <dbReference type="Rhea" id="RHEA:81380"/>
    </physiologicalReaction>
</comment>
<evidence type="ECO:0000256" key="28">
    <source>
        <dbReference type="ARBA" id="ARBA00049874"/>
    </source>
</evidence>
<evidence type="ECO:0000313" key="34">
    <source>
        <dbReference type="Proteomes" id="UP000245340"/>
    </source>
</evidence>
<evidence type="ECO:0000256" key="10">
    <source>
        <dbReference type="ARBA" id="ARBA00022801"/>
    </source>
</evidence>
<proteinExistence type="inferred from homology"/>
<evidence type="ECO:0000256" key="3">
    <source>
        <dbReference type="ARBA" id="ARBA00004412"/>
    </source>
</evidence>
<evidence type="ECO:0000256" key="30">
    <source>
        <dbReference type="ARBA" id="ARBA00049916"/>
    </source>
</evidence>
<dbReference type="GO" id="GO:0006954">
    <property type="term" value="P:inflammatory response"/>
    <property type="evidence" value="ECO:0007669"/>
    <property type="project" value="UniProtKB-KW"/>
</dbReference>
<evidence type="ECO:0000256" key="6">
    <source>
        <dbReference type="ARBA" id="ARBA00022692"/>
    </source>
</evidence>
<evidence type="ECO:0000256" key="31">
    <source>
        <dbReference type="ARBA" id="ARBA00049926"/>
    </source>
</evidence>
<evidence type="ECO:0000256" key="26">
    <source>
        <dbReference type="ARBA" id="ARBA00049871"/>
    </source>
</evidence>
<dbReference type="SMART" id="SM00155">
    <property type="entry name" value="PLDc"/>
    <property type="match status" value="2"/>
</dbReference>
<evidence type="ECO:0000256" key="7">
    <source>
        <dbReference type="ARBA" id="ARBA00022722"/>
    </source>
</evidence>
<feature type="domain" description="PLD phosphodiesterase" evidence="33">
    <location>
        <begin position="427"/>
        <end position="454"/>
    </location>
</feature>
<evidence type="ECO:0000256" key="5">
    <source>
        <dbReference type="ARBA" id="ARBA00008664"/>
    </source>
</evidence>
<keyword evidence="34" id="KW-1185">Reference proteome</keyword>
<feature type="compositionally biased region" description="Basic and acidic residues" evidence="32">
    <location>
        <begin position="91"/>
        <end position="104"/>
    </location>
</feature>
<evidence type="ECO:0000256" key="17">
    <source>
        <dbReference type="ARBA" id="ARBA00023098"/>
    </source>
</evidence>
<evidence type="ECO:0000256" key="29">
    <source>
        <dbReference type="ARBA" id="ARBA00049884"/>
    </source>
</evidence>
<evidence type="ECO:0000256" key="11">
    <source>
        <dbReference type="ARBA" id="ARBA00022824"/>
    </source>
</evidence>
<dbReference type="GO" id="GO:0032588">
    <property type="term" value="C:trans-Golgi network membrane"/>
    <property type="evidence" value="ECO:0007669"/>
    <property type="project" value="TreeGrafter"/>
</dbReference>
<dbReference type="Proteomes" id="UP000245340">
    <property type="component" value="Unplaced"/>
</dbReference>
<dbReference type="GO" id="GO:0000139">
    <property type="term" value="C:Golgi membrane"/>
    <property type="evidence" value="ECO:0007669"/>
    <property type="project" value="UniProtKB-SubCell"/>
</dbReference>
<feature type="region of interest" description="Disordered" evidence="32">
    <location>
        <begin position="281"/>
        <end position="303"/>
    </location>
</feature>
<dbReference type="GO" id="GO:0045335">
    <property type="term" value="C:phagocytic vesicle"/>
    <property type="evidence" value="ECO:0007669"/>
    <property type="project" value="TreeGrafter"/>
</dbReference>
<dbReference type="GO" id="GO:0005764">
    <property type="term" value="C:lysosome"/>
    <property type="evidence" value="ECO:0007669"/>
    <property type="project" value="UniProtKB-SubCell"/>
</dbReference>
<keyword evidence="21" id="KW-0395">Inflammatory response</keyword>
<evidence type="ECO:0000256" key="18">
    <source>
        <dbReference type="ARBA" id="ARBA00023136"/>
    </source>
</evidence>
<comment type="catalytic activity">
    <reaction evidence="26">
        <text>3-lyso-sn-glycero-1-phospho-(3'-(9Z-octadecenoyl)-1'-sn-glycerol) + 1-(9Z-octadecenoyl)-sn-glycerol = 3-(9Z-octadecenoyl)-sn-glycero-1-phospho-(3'-(9Z-octadecenoyl)-1'-sn-glycerol) + glycerol</text>
        <dbReference type="Rhea" id="RHEA:82567"/>
        <dbReference type="ChEBI" id="CHEBI:17754"/>
        <dbReference type="ChEBI" id="CHEBI:75757"/>
        <dbReference type="ChEBI" id="CHEBI:139150"/>
        <dbReference type="ChEBI" id="CHEBI:232394"/>
    </reaction>
    <physiologicalReaction direction="left-to-right" evidence="26">
        <dbReference type="Rhea" id="RHEA:82568"/>
    </physiologicalReaction>
</comment>
<comment type="catalytic activity">
    <reaction evidence="24">
        <text>Exonucleolytic cleavage in the 5'- to 3'-direction to yield nucleoside 3'-phosphates.</text>
        <dbReference type="EC" id="3.1.16.1"/>
    </reaction>
</comment>
<evidence type="ECO:0000256" key="21">
    <source>
        <dbReference type="ARBA" id="ARBA00023198"/>
    </source>
</evidence>
<keyword evidence="8" id="KW-0677">Repeat</keyword>
<evidence type="ECO:0000259" key="33">
    <source>
        <dbReference type="PROSITE" id="PS50035"/>
    </source>
</evidence>
<evidence type="ECO:0000256" key="9">
    <source>
        <dbReference type="ARBA" id="ARBA00022753"/>
    </source>
</evidence>
<evidence type="ECO:0000256" key="2">
    <source>
        <dbReference type="ARBA" id="ARBA00004371"/>
    </source>
</evidence>
<gene>
    <name evidence="35" type="primary">PLD4</name>
</gene>
<dbReference type="AlphaFoldDB" id="A0A9B0LJ34"/>
<dbReference type="PANTHER" id="PTHR10185">
    <property type="entry name" value="PHOSPHOLIPASE D - RELATED"/>
    <property type="match status" value="1"/>
</dbReference>
<dbReference type="PROSITE" id="PS50035">
    <property type="entry name" value="PLD"/>
    <property type="match status" value="2"/>
</dbReference>
<evidence type="ECO:0000256" key="12">
    <source>
        <dbReference type="ARBA" id="ARBA00022839"/>
    </source>
</evidence>
<comment type="catalytic activity">
    <reaction evidence="30">
        <text>a 5'-end 5'-phospho-2'-deoxyribonucleotide in single-stranded DNA + H2O = a 5'-end 5'-dephospho-2'-deoxyribonucleotide in single-stranded DNA + phosphate</text>
        <dbReference type="Rhea" id="RHEA:82335"/>
        <dbReference type="Rhea" id="RHEA-COMP:19868"/>
        <dbReference type="Rhea" id="RHEA-COMP:19869"/>
        <dbReference type="ChEBI" id="CHEBI:15377"/>
        <dbReference type="ChEBI" id="CHEBI:43474"/>
        <dbReference type="ChEBI" id="CHEBI:136412"/>
        <dbReference type="ChEBI" id="CHEBI:136416"/>
    </reaction>
    <physiologicalReaction direction="left-to-right" evidence="30">
        <dbReference type="Rhea" id="RHEA:82336"/>
    </physiologicalReaction>
</comment>
<keyword evidence="6" id="KW-0812">Transmembrane</keyword>
<protein>
    <recommendedName>
        <fullName evidence="25">spleen exonuclease</fullName>
        <ecNumber evidence="25">3.1.16.1</ecNumber>
    </recommendedName>
</protein>
<keyword evidence="14" id="KW-0735">Signal-anchor</keyword>
<feature type="region of interest" description="Disordered" evidence="32">
    <location>
        <begin position="1"/>
        <end position="152"/>
    </location>
</feature>
<evidence type="ECO:0000256" key="24">
    <source>
        <dbReference type="ARBA" id="ARBA00035759"/>
    </source>
</evidence>
<keyword evidence="10" id="KW-0378">Hydrolase</keyword>
<feature type="domain" description="PLD phosphodiesterase" evidence="33">
    <location>
        <begin position="641"/>
        <end position="667"/>
    </location>
</feature>
<evidence type="ECO:0000256" key="1">
    <source>
        <dbReference type="ARBA" id="ARBA00004323"/>
    </source>
</evidence>
<evidence type="ECO:0000256" key="20">
    <source>
        <dbReference type="ARBA" id="ARBA00023180"/>
    </source>
</evidence>
<evidence type="ECO:0000256" key="4">
    <source>
        <dbReference type="ARBA" id="ARBA00004648"/>
    </source>
</evidence>
<keyword evidence="16" id="KW-0333">Golgi apparatus</keyword>
<comment type="catalytic activity">
    <reaction evidence="27">
        <text>a ribonucleoside 3'-phosphate-2'-3'-cyclophospho-GMP + H2O = a ribonucleoside 3'-phosphate + 2',3'-cyclophospho-GMP + H(+)</text>
        <dbReference type="Rhea" id="RHEA:81319"/>
        <dbReference type="ChEBI" id="CHEBI:13197"/>
        <dbReference type="ChEBI" id="CHEBI:15377"/>
        <dbReference type="ChEBI" id="CHEBI:15378"/>
        <dbReference type="ChEBI" id="CHEBI:60837"/>
        <dbReference type="ChEBI" id="CHEBI:231870"/>
    </reaction>
    <physiologicalReaction direction="left-to-right" evidence="27">
        <dbReference type="Rhea" id="RHEA:81320"/>
    </physiologicalReaction>
</comment>
<keyword evidence="9" id="KW-0967">Endosome</keyword>
<evidence type="ECO:0000256" key="27">
    <source>
        <dbReference type="ARBA" id="ARBA00049873"/>
    </source>
</evidence>
<dbReference type="Pfam" id="PF00614">
    <property type="entry name" value="PLDc"/>
    <property type="match status" value="1"/>
</dbReference>
<comment type="catalytic activity">
    <reaction evidence="29">
        <text>a 5'-end 5'-dephospho-ribonucleotidyl-ribonucleotide-RNA + H2O = a ribonucleoside 3'-phosphate + a 5'-end dephospho-ribonucleoside-RNA + H(+)</text>
        <dbReference type="Rhea" id="RHEA:81375"/>
        <dbReference type="Rhea" id="RHEA-COMP:13936"/>
        <dbReference type="Rhea" id="RHEA-COMP:19670"/>
        <dbReference type="ChEBI" id="CHEBI:13197"/>
        <dbReference type="ChEBI" id="CHEBI:15377"/>
        <dbReference type="ChEBI" id="CHEBI:15378"/>
        <dbReference type="ChEBI" id="CHEBI:138284"/>
        <dbReference type="ChEBI" id="CHEBI:231871"/>
    </reaction>
    <physiologicalReaction direction="left-to-right" evidence="29">
        <dbReference type="Rhea" id="RHEA:81376"/>
    </physiologicalReaction>
</comment>
<dbReference type="PANTHER" id="PTHR10185:SF8">
    <property type="entry name" value="5'-3' EXONUCLEASE PLD4"/>
    <property type="match status" value="1"/>
</dbReference>
<dbReference type="Gene3D" id="3.30.870.10">
    <property type="entry name" value="Endonuclease Chain A"/>
    <property type="match status" value="2"/>
</dbReference>
<reference evidence="35" key="1">
    <citation type="submission" date="2025-08" db="UniProtKB">
        <authorList>
            <consortium name="RefSeq"/>
        </authorList>
    </citation>
    <scope>IDENTIFICATION</scope>
</reference>
<dbReference type="GO" id="GO:0005634">
    <property type="term" value="C:nucleus"/>
    <property type="evidence" value="ECO:0007669"/>
    <property type="project" value="TreeGrafter"/>
</dbReference>
<dbReference type="FunFam" id="3.30.870.10:FF:000013">
    <property type="entry name" value="phospholipase D3 isoform X1"/>
    <property type="match status" value="1"/>
</dbReference>
<evidence type="ECO:0000256" key="14">
    <source>
        <dbReference type="ARBA" id="ARBA00022968"/>
    </source>
</evidence>
<organism evidence="34 35">
    <name type="scientific">Odobenus rosmarus divergens</name>
    <name type="common">Pacific walrus</name>
    <dbReference type="NCBI Taxonomy" id="9708"/>
    <lineage>
        <taxon>Eukaryota</taxon>
        <taxon>Metazoa</taxon>
        <taxon>Chordata</taxon>
        <taxon>Craniata</taxon>
        <taxon>Vertebrata</taxon>
        <taxon>Euteleostomi</taxon>
        <taxon>Mammalia</taxon>
        <taxon>Eutheria</taxon>
        <taxon>Laurasiatheria</taxon>
        <taxon>Carnivora</taxon>
        <taxon>Caniformia</taxon>
        <taxon>Pinnipedia</taxon>
        <taxon>Odobenidae</taxon>
        <taxon>Odobenus</taxon>
    </lineage>
</organism>
<dbReference type="GO" id="GO:0005769">
    <property type="term" value="C:early endosome"/>
    <property type="evidence" value="ECO:0007669"/>
    <property type="project" value="UniProtKB-SubCell"/>
</dbReference>
<feature type="compositionally biased region" description="Basic and acidic residues" evidence="32">
    <location>
        <begin position="43"/>
        <end position="63"/>
    </location>
</feature>
<comment type="similarity">
    <text evidence="5">Belongs to the phospholipase D family.</text>
</comment>
<keyword evidence="15" id="KW-1133">Transmembrane helix</keyword>
<evidence type="ECO:0000256" key="16">
    <source>
        <dbReference type="ARBA" id="ARBA00023034"/>
    </source>
</evidence>
<evidence type="ECO:0000256" key="19">
    <source>
        <dbReference type="ARBA" id="ARBA00023157"/>
    </source>
</evidence>
<evidence type="ECO:0000256" key="15">
    <source>
        <dbReference type="ARBA" id="ARBA00022989"/>
    </source>
</evidence>
<keyword evidence="12" id="KW-0269">Exonuclease</keyword>
<sequence>MAKGLRSSTSGGSYGPRNSPHGRALEMSVHMHSGQRTRAQQKQSRDARIREGWELSLEKEGVQAHRVKKPVNGRHISVAPEKETMTVTGEHPPEKGGWHPRESAGKQCSQLPPPPVPKPRVALGSRAGCEDNKPRRYSGRRGSGQKGKKQAADRMQVGWGWRQPPEPAARTESRVPAVCVWSEMHAKAGPPETTRSFTGLGRGDHQASGPPIELTPAPAQGHGLAGAAVREQLRSRLGLPWGQPPPAPVLGTLAMLWLGAVTLAYVLWQVHLPPTCGQLHPGEGPIGPRGHGSSPAWESQRGEARQQLQDSCRLVLVESIPQDLPSAAGCPSAQPLAQAWLQLLDTAQESIHVASFYWSLTGPDIGVNDSSSQPGEALLQKLEQLLDKNISLAVATSSRSLAKNSTDLQVLAARGAQVRFVPMRKFTGGVLHSKFWVVDGRHIYLGSANMDWRALTQVKELGAIIYNCSRLALDLEKTFQTYWVLGAPKAVLPRAWPQNFSSHINRFQPLRDHFDGVPTTAYFSASPPTLCPHGRTRDLEALLAVMGGAREFIYASVMEYFPTTRFSHPARYWPVLDTALRTAAFNRGVRVRLLVSCWPHTDPSMFPDLRSLQAFSNPAAGVSVDVKVFIVPVGNHSNIPFSRVNHSKFMVTEKAAYIGTSNWSEDYFSSTSGVGLVVSQRASSTRPGVPTVQERLRHLFERDWDSRYAVGLDGQAQGQDCAWQG</sequence>
<evidence type="ECO:0000256" key="32">
    <source>
        <dbReference type="SAM" id="MobiDB-lite"/>
    </source>
</evidence>
<dbReference type="FunFam" id="3.30.870.10:FF:000019">
    <property type="entry name" value="phospholipase D3 isoform X1"/>
    <property type="match status" value="1"/>
</dbReference>
<evidence type="ECO:0000256" key="22">
    <source>
        <dbReference type="ARBA" id="ARBA00023228"/>
    </source>
</evidence>